<dbReference type="Pfam" id="PF13385">
    <property type="entry name" value="Laminin_G_3"/>
    <property type="match status" value="1"/>
</dbReference>
<reference evidence="2" key="1">
    <citation type="submission" date="2020-09" db="EMBL/GenBank/DDBJ databases">
        <authorList>
            <person name="Kim M.K."/>
        </authorList>
    </citation>
    <scope>NUCLEOTIDE SEQUENCE</scope>
    <source>
        <strain evidence="2">BT702</strain>
    </source>
</reference>
<dbReference type="InterPro" id="IPR013320">
    <property type="entry name" value="ConA-like_dom_sf"/>
</dbReference>
<dbReference type="SUPFAM" id="SSF49299">
    <property type="entry name" value="PKD domain"/>
    <property type="match status" value="1"/>
</dbReference>
<evidence type="ECO:0000313" key="3">
    <source>
        <dbReference type="Proteomes" id="UP000598820"/>
    </source>
</evidence>
<proteinExistence type="predicted"/>
<protein>
    <recommendedName>
        <fullName evidence="1">PKD domain-containing protein</fullName>
    </recommendedName>
</protein>
<dbReference type="PROSITE" id="PS50093">
    <property type="entry name" value="PKD"/>
    <property type="match status" value="1"/>
</dbReference>
<dbReference type="GO" id="GO:0004553">
    <property type="term" value="F:hydrolase activity, hydrolyzing O-glycosyl compounds"/>
    <property type="evidence" value="ECO:0007669"/>
    <property type="project" value="UniProtKB-ARBA"/>
</dbReference>
<dbReference type="GO" id="GO:0005975">
    <property type="term" value="P:carbohydrate metabolic process"/>
    <property type="evidence" value="ECO:0007669"/>
    <property type="project" value="UniProtKB-ARBA"/>
</dbReference>
<feature type="domain" description="PKD" evidence="1">
    <location>
        <begin position="33"/>
        <end position="98"/>
    </location>
</feature>
<dbReference type="CDD" id="cd00146">
    <property type="entry name" value="PKD"/>
    <property type="match status" value="1"/>
</dbReference>
<gene>
    <name evidence="2" type="ORF">IC229_01540</name>
</gene>
<dbReference type="InterPro" id="IPR013783">
    <property type="entry name" value="Ig-like_fold"/>
</dbReference>
<accession>A0A927AR79</accession>
<dbReference type="InterPro" id="IPR000601">
    <property type="entry name" value="PKD_dom"/>
</dbReference>
<dbReference type="AlphaFoldDB" id="A0A927AR79"/>
<dbReference type="InterPro" id="IPR035986">
    <property type="entry name" value="PKD_dom_sf"/>
</dbReference>
<dbReference type="SUPFAM" id="SSF49899">
    <property type="entry name" value="Concanavalin A-like lectins/glucanases"/>
    <property type="match status" value="1"/>
</dbReference>
<dbReference type="Proteomes" id="UP000598820">
    <property type="component" value="Unassembled WGS sequence"/>
</dbReference>
<keyword evidence="3" id="KW-1185">Reference proteome</keyword>
<dbReference type="Pfam" id="PF00801">
    <property type="entry name" value="PKD"/>
    <property type="match status" value="1"/>
</dbReference>
<dbReference type="EMBL" id="JACWZY010000001">
    <property type="protein sequence ID" value="MBD2699300.1"/>
    <property type="molecule type" value="Genomic_DNA"/>
</dbReference>
<name>A0A927AR79_9BACT</name>
<organism evidence="2 3">
    <name type="scientific">Spirosoma profusum</name>
    <dbReference type="NCBI Taxonomy" id="2771354"/>
    <lineage>
        <taxon>Bacteria</taxon>
        <taxon>Pseudomonadati</taxon>
        <taxon>Bacteroidota</taxon>
        <taxon>Cytophagia</taxon>
        <taxon>Cytophagales</taxon>
        <taxon>Cytophagaceae</taxon>
        <taxon>Spirosoma</taxon>
    </lineage>
</organism>
<evidence type="ECO:0000259" key="1">
    <source>
        <dbReference type="PROSITE" id="PS50093"/>
    </source>
</evidence>
<evidence type="ECO:0000313" key="2">
    <source>
        <dbReference type="EMBL" id="MBD2699300.1"/>
    </source>
</evidence>
<sequence length="532" mass="58284">MLWSCETWDLPSRKSQRDCAKPSGTLNVKLDLLKVDFSIPDAGGTIDSVRWNFGYGKDTTTTALTNTFSYSASGTYKVQVTLTNTCKMATTLQQEIVVNDAVLPTVTLEPIENFSNTSAIAVMKVTSTGNVPIARYGVCYSITNLNPNVGDSTSERPGSVTVNTSIPVAMTNLQENTQYYVRAYAYNTSKGPGYSEVRTFRTGFNPDVKIDEPISTGISTATLNFKVNSLGSPSAESYGVVYSSTAQVPEHGNAPNFKVEAPSLGVNLITLKDLIPKTKYYYRLFTKQPNKDFIYGNVGTFTTAIDPVAEGLIASVAFTDQSLQDVSGFSNHVKLAGNPIFVTDHTGRPNSALQLDGVDDYFFMPENINSSLNPDSLSVSIWIKPAPLTGPMQIYNKSNFNDSNNEVYSSLLKRENDVGPRVTILTDIKQNSNCVPGRGWVSFPVTSSIEMDVWHHLVFTYSGNLARMYLDGALLSSKNDLPSDRIDKCPGGELRFGAGPKIVNWFFKGAMDDIRIYKRALTPAEVTTLRNQ</sequence>
<dbReference type="Gene3D" id="2.60.120.200">
    <property type="match status" value="1"/>
</dbReference>
<dbReference type="InterPro" id="IPR036116">
    <property type="entry name" value="FN3_sf"/>
</dbReference>
<dbReference type="SUPFAM" id="SSF49265">
    <property type="entry name" value="Fibronectin type III"/>
    <property type="match status" value="1"/>
</dbReference>
<dbReference type="Gene3D" id="2.60.40.10">
    <property type="entry name" value="Immunoglobulins"/>
    <property type="match status" value="2"/>
</dbReference>
<comment type="caution">
    <text evidence="2">The sequence shown here is derived from an EMBL/GenBank/DDBJ whole genome shotgun (WGS) entry which is preliminary data.</text>
</comment>